<organism evidence="4 5">
    <name type="scientific">Uncinocarpus reesii (strain UAMH 1704)</name>
    <dbReference type="NCBI Taxonomy" id="336963"/>
    <lineage>
        <taxon>Eukaryota</taxon>
        <taxon>Fungi</taxon>
        <taxon>Dikarya</taxon>
        <taxon>Ascomycota</taxon>
        <taxon>Pezizomycotina</taxon>
        <taxon>Eurotiomycetes</taxon>
        <taxon>Eurotiomycetidae</taxon>
        <taxon>Onygenales</taxon>
        <taxon>Onygenaceae</taxon>
        <taxon>Uncinocarpus</taxon>
    </lineage>
</organism>
<dbReference type="InterPro" id="IPR029058">
    <property type="entry name" value="AB_hydrolase_fold"/>
</dbReference>
<evidence type="ECO:0000256" key="1">
    <source>
        <dbReference type="ARBA" id="ARBA00022801"/>
    </source>
</evidence>
<accession>C4JNY7</accession>
<dbReference type="PANTHER" id="PTHR48081">
    <property type="entry name" value="AB HYDROLASE SUPERFAMILY PROTEIN C4A8.06C"/>
    <property type="match status" value="1"/>
</dbReference>
<dbReference type="PANTHER" id="PTHR48081:SF31">
    <property type="entry name" value="STERYL ACETYL HYDROLASE MUG81-RELATED"/>
    <property type="match status" value="1"/>
</dbReference>
<dbReference type="eggNOG" id="KOG1515">
    <property type="taxonomic scope" value="Eukaryota"/>
</dbReference>
<gene>
    <name evidence="4" type="ORF">UREG_04457</name>
</gene>
<dbReference type="Proteomes" id="UP000002058">
    <property type="component" value="Unassembled WGS sequence"/>
</dbReference>
<evidence type="ECO:0000259" key="3">
    <source>
        <dbReference type="Pfam" id="PF07859"/>
    </source>
</evidence>
<sequence length="344" mass="37903">MANTYPPKLTFLEKVDLAPANISLIAAAIYTAIAAIFRGQKGAKSYKKHISYAVIRKMLLRLSTRQNQALNPPTNGVYDQYVKQKGMESQTVELEHGGLGHWIGNKDAKNVLIYFHGMSNTLSWDRFKAHANTVYEGGGFAVAANPVYFQLLHEIMDKLNAAGKDIAVFMLTYTLTPHAVYPTQMQQAVEALRHIIGTGRDPSNVIIGGDSAGGNLTLAVLSHLSHPHAAIKPLEISGPLAGAFMIAPWVSFSQDFPSVKDNESKDIITSDIAVRWGSSYLAGQKGDNYNQPLLAPAEWWKDVKARNLLVVAGADEILLSAIDEFVKKLEVRIIFPWHPEYLCF</sequence>
<dbReference type="EMBL" id="CH476616">
    <property type="protein sequence ID" value="EEP79611.1"/>
    <property type="molecule type" value="Genomic_DNA"/>
</dbReference>
<dbReference type="STRING" id="336963.C4JNY7"/>
<dbReference type="InterPro" id="IPR050300">
    <property type="entry name" value="GDXG_lipolytic_enzyme"/>
</dbReference>
<dbReference type="RefSeq" id="XP_002544940.1">
    <property type="nucleotide sequence ID" value="XM_002544894.1"/>
</dbReference>
<keyword evidence="5" id="KW-1185">Reference proteome</keyword>
<dbReference type="GeneID" id="8441057"/>
<name>C4JNY7_UNCRE</name>
<dbReference type="HOGENOM" id="CLU_042179_3_0_1"/>
<keyword evidence="1" id="KW-0378">Hydrolase</keyword>
<keyword evidence="2" id="KW-1133">Transmembrane helix</keyword>
<evidence type="ECO:0000256" key="2">
    <source>
        <dbReference type="SAM" id="Phobius"/>
    </source>
</evidence>
<dbReference type="InterPro" id="IPR013094">
    <property type="entry name" value="AB_hydrolase_3"/>
</dbReference>
<keyword evidence="2" id="KW-0472">Membrane</keyword>
<feature type="transmembrane region" description="Helical" evidence="2">
    <location>
        <begin position="20"/>
        <end position="37"/>
    </location>
</feature>
<dbReference type="Pfam" id="PF07859">
    <property type="entry name" value="Abhydrolase_3"/>
    <property type="match status" value="1"/>
</dbReference>
<keyword evidence="2" id="KW-0812">Transmembrane</keyword>
<dbReference type="AlphaFoldDB" id="C4JNY7"/>
<dbReference type="OrthoDB" id="2152029at2759"/>
<dbReference type="OMA" id="SPWCSLT"/>
<evidence type="ECO:0000313" key="5">
    <source>
        <dbReference type="Proteomes" id="UP000002058"/>
    </source>
</evidence>
<reference evidence="5" key="1">
    <citation type="journal article" date="2009" name="Genome Res.">
        <title>Comparative genomic analyses of the human fungal pathogens Coccidioides and their relatives.</title>
        <authorList>
            <person name="Sharpton T.J."/>
            <person name="Stajich J.E."/>
            <person name="Rounsley S.D."/>
            <person name="Gardner M.J."/>
            <person name="Wortman J.R."/>
            <person name="Jordar V.S."/>
            <person name="Maiti R."/>
            <person name="Kodira C.D."/>
            <person name="Neafsey D.E."/>
            <person name="Zeng Q."/>
            <person name="Hung C.-Y."/>
            <person name="McMahan C."/>
            <person name="Muszewska A."/>
            <person name="Grynberg M."/>
            <person name="Mandel M.A."/>
            <person name="Kellner E.M."/>
            <person name="Barker B.M."/>
            <person name="Galgiani J.N."/>
            <person name="Orbach M.J."/>
            <person name="Kirkland T.N."/>
            <person name="Cole G.T."/>
            <person name="Henn M.R."/>
            <person name="Birren B.W."/>
            <person name="Taylor J.W."/>
        </authorList>
    </citation>
    <scope>NUCLEOTIDE SEQUENCE [LARGE SCALE GENOMIC DNA]</scope>
    <source>
        <strain evidence="5">UAMH 1704</strain>
    </source>
</reference>
<dbReference type="SUPFAM" id="SSF53474">
    <property type="entry name" value="alpha/beta-Hydrolases"/>
    <property type="match status" value="1"/>
</dbReference>
<dbReference type="KEGG" id="ure:UREG_04457"/>
<proteinExistence type="predicted"/>
<protein>
    <recommendedName>
        <fullName evidence="3">Alpha/beta hydrolase fold-3 domain-containing protein</fullName>
    </recommendedName>
</protein>
<dbReference type="GO" id="GO:0016787">
    <property type="term" value="F:hydrolase activity"/>
    <property type="evidence" value="ECO:0007669"/>
    <property type="project" value="UniProtKB-KW"/>
</dbReference>
<dbReference type="VEuPathDB" id="FungiDB:UREG_04457"/>
<feature type="domain" description="Alpha/beta hydrolase fold-3" evidence="3">
    <location>
        <begin position="136"/>
        <end position="330"/>
    </location>
</feature>
<dbReference type="InParanoid" id="C4JNY7"/>
<dbReference type="Gene3D" id="3.40.50.1820">
    <property type="entry name" value="alpha/beta hydrolase"/>
    <property type="match status" value="1"/>
</dbReference>
<evidence type="ECO:0000313" key="4">
    <source>
        <dbReference type="EMBL" id="EEP79611.1"/>
    </source>
</evidence>